<dbReference type="OrthoDB" id="9778569at2"/>
<dbReference type="PANTHER" id="PTHR31367">
    <property type="entry name" value="CYTOSOLIC 5'-NUCLEOTIDASE 1 FAMILY MEMBER"/>
    <property type="match status" value="1"/>
</dbReference>
<dbReference type="GO" id="GO:0009117">
    <property type="term" value="P:nucleotide metabolic process"/>
    <property type="evidence" value="ECO:0007669"/>
    <property type="project" value="InterPro"/>
</dbReference>
<accession>A0A1H3AVA8</accession>
<dbReference type="GO" id="GO:0000166">
    <property type="term" value="F:nucleotide binding"/>
    <property type="evidence" value="ECO:0007669"/>
    <property type="project" value="InterPro"/>
</dbReference>
<sequence length="319" mass="34359">MHPGLPESVRLIVAISSRALFDLSESHQVFETQGVDAYRDYQVAHESDILEPGVAFALAKKLMSLNAALGDRGRVEVILISRNSSDTGLRVLTSAHHHGLDIARAAFTGGASPYRYVSAFGAHLFLSADPRDVRSALNAGCAAATVLPAAFPSGPEEDEQVRIAFDGDAVLFSDDAEKLFRREGLEVFNATELAAAHEPLPGGPFKGLLVAIHQLQALFPPEASPLRTALVTSRGAPSHERVIRTLRAWDIRIDEALFLGGLEKGRFLAAFDADIFFDDQRVHCDAARRHVATGHVPHGVANIETDPPNRTAEPADNPG</sequence>
<evidence type="ECO:0000313" key="3">
    <source>
        <dbReference type="Proteomes" id="UP000198816"/>
    </source>
</evidence>
<gene>
    <name evidence="2" type="ORF">SAMN05421783_12159</name>
</gene>
<dbReference type="EMBL" id="FNNZ01000021">
    <property type="protein sequence ID" value="SDX33535.1"/>
    <property type="molecule type" value="Genomic_DNA"/>
</dbReference>
<dbReference type="RefSeq" id="WP_093035943.1">
    <property type="nucleotide sequence ID" value="NZ_FNNZ01000021.1"/>
</dbReference>
<dbReference type="GO" id="GO:0000287">
    <property type="term" value="F:magnesium ion binding"/>
    <property type="evidence" value="ECO:0007669"/>
    <property type="project" value="InterPro"/>
</dbReference>
<keyword evidence="3" id="KW-1185">Reference proteome</keyword>
<dbReference type="Pfam" id="PF06189">
    <property type="entry name" value="5-nucleotidase"/>
    <property type="match status" value="1"/>
</dbReference>
<evidence type="ECO:0000313" key="2">
    <source>
        <dbReference type="EMBL" id="SDX33535.1"/>
    </source>
</evidence>
<organism evidence="2 3">
    <name type="scientific">Thiocapsa roseopersicina</name>
    <dbReference type="NCBI Taxonomy" id="1058"/>
    <lineage>
        <taxon>Bacteria</taxon>
        <taxon>Pseudomonadati</taxon>
        <taxon>Pseudomonadota</taxon>
        <taxon>Gammaproteobacteria</taxon>
        <taxon>Chromatiales</taxon>
        <taxon>Chromatiaceae</taxon>
        <taxon>Thiocapsa</taxon>
    </lineage>
</organism>
<dbReference type="AlphaFoldDB" id="A0A1H3AVA8"/>
<protein>
    <submittedName>
        <fullName evidence="2">5'-nucleotidase</fullName>
    </submittedName>
</protein>
<proteinExistence type="predicted"/>
<feature type="region of interest" description="Disordered" evidence="1">
    <location>
        <begin position="297"/>
        <end position="319"/>
    </location>
</feature>
<dbReference type="Proteomes" id="UP000198816">
    <property type="component" value="Unassembled WGS sequence"/>
</dbReference>
<reference evidence="3" key="1">
    <citation type="submission" date="2016-10" db="EMBL/GenBank/DDBJ databases">
        <authorList>
            <person name="Varghese N."/>
            <person name="Submissions S."/>
        </authorList>
    </citation>
    <scope>NUCLEOTIDE SEQUENCE [LARGE SCALE GENOMIC DNA]</scope>
    <source>
        <strain evidence="3">DSM 217</strain>
    </source>
</reference>
<dbReference type="GO" id="GO:0005737">
    <property type="term" value="C:cytoplasm"/>
    <property type="evidence" value="ECO:0007669"/>
    <property type="project" value="InterPro"/>
</dbReference>
<dbReference type="InterPro" id="IPR010394">
    <property type="entry name" value="5-nucleotidase"/>
</dbReference>
<evidence type="ECO:0000256" key="1">
    <source>
        <dbReference type="SAM" id="MobiDB-lite"/>
    </source>
</evidence>
<dbReference type="GO" id="GO:0008253">
    <property type="term" value="F:5'-nucleotidase activity"/>
    <property type="evidence" value="ECO:0007669"/>
    <property type="project" value="InterPro"/>
</dbReference>
<dbReference type="PANTHER" id="PTHR31367:SF5">
    <property type="entry name" value="CYTOSOLIC 5'-NUCLEOTIDASE 1A"/>
    <property type="match status" value="1"/>
</dbReference>
<dbReference type="STRING" id="1058.SAMN05421783_12159"/>
<name>A0A1H3AVA8_THIRO</name>